<evidence type="ECO:0008006" key="4">
    <source>
        <dbReference type="Google" id="ProtNLM"/>
    </source>
</evidence>
<comment type="caution">
    <text evidence="2">The sequence shown here is derived from an EMBL/GenBank/DDBJ whole genome shotgun (WGS) entry which is preliminary data.</text>
</comment>
<dbReference type="AlphaFoldDB" id="A0A3S3X7S1"/>
<dbReference type="RefSeq" id="WP_128534003.1">
    <property type="nucleotide sequence ID" value="NZ_SBIW01000004.1"/>
</dbReference>
<evidence type="ECO:0000313" key="2">
    <source>
        <dbReference type="EMBL" id="RWY52417.1"/>
    </source>
</evidence>
<organism evidence="2 3">
    <name type="scientific">Mucilaginibacter gilvus</name>
    <dbReference type="NCBI Taxonomy" id="2305909"/>
    <lineage>
        <taxon>Bacteria</taxon>
        <taxon>Pseudomonadati</taxon>
        <taxon>Bacteroidota</taxon>
        <taxon>Sphingobacteriia</taxon>
        <taxon>Sphingobacteriales</taxon>
        <taxon>Sphingobacteriaceae</taxon>
        <taxon>Mucilaginibacter</taxon>
    </lineage>
</organism>
<dbReference type="Proteomes" id="UP000286701">
    <property type="component" value="Unassembled WGS sequence"/>
</dbReference>
<name>A0A3S3X7S1_9SPHI</name>
<keyword evidence="1" id="KW-0732">Signal</keyword>
<keyword evidence="3" id="KW-1185">Reference proteome</keyword>
<evidence type="ECO:0000313" key="3">
    <source>
        <dbReference type="Proteomes" id="UP000286701"/>
    </source>
</evidence>
<feature type="chain" id="PRO_5018535913" description="Lipoprotein" evidence="1">
    <location>
        <begin position="19"/>
        <end position="200"/>
    </location>
</feature>
<dbReference type="EMBL" id="SBIW01000004">
    <property type="protein sequence ID" value="RWY52417.1"/>
    <property type="molecule type" value="Genomic_DNA"/>
</dbReference>
<gene>
    <name evidence="2" type="ORF">EPL05_10950</name>
</gene>
<reference evidence="2 3" key="1">
    <citation type="submission" date="2019-01" db="EMBL/GenBank/DDBJ databases">
        <title>Mucilaginibacter antarcticum sp. nov., isolated from antarctic soil.</title>
        <authorList>
            <person name="Yan Y.-Q."/>
            <person name="Du Z.-J."/>
        </authorList>
    </citation>
    <scope>NUCLEOTIDE SEQUENCE [LARGE SCALE GENOMIC DNA]</scope>
    <source>
        <strain evidence="2 3">F01003</strain>
    </source>
</reference>
<proteinExistence type="predicted"/>
<sequence length="200" mass="21923">MKRYTCLTILFAMLFAVACKQKGSDAVGNETPNLPDTTEVKAIPAEQLISPGESIGHIKLEGSADSVMQLLGRPDTGDAAMGSQLATWYADHDTAGYQTSIFSRRDMGGKDEPVSRIKKILVTSPWFKTGEYISTGNNIKDIGKYYTLKEGNGYKRNGRSIKIYTDMAKGISFEIDENGKCVSILVHKPNSAADTYLNMH</sequence>
<protein>
    <recommendedName>
        <fullName evidence="4">Lipoprotein</fullName>
    </recommendedName>
</protein>
<feature type="signal peptide" evidence="1">
    <location>
        <begin position="1"/>
        <end position="18"/>
    </location>
</feature>
<dbReference type="PROSITE" id="PS51257">
    <property type="entry name" value="PROKAR_LIPOPROTEIN"/>
    <property type="match status" value="1"/>
</dbReference>
<accession>A0A3S3X7S1</accession>
<dbReference type="OrthoDB" id="1494315at2"/>
<evidence type="ECO:0000256" key="1">
    <source>
        <dbReference type="SAM" id="SignalP"/>
    </source>
</evidence>